<dbReference type="PANTHER" id="PTHR11365:SF2">
    <property type="entry name" value="5-OXOPROLINASE"/>
    <property type="match status" value="1"/>
</dbReference>
<evidence type="ECO:0000259" key="5">
    <source>
        <dbReference type="Pfam" id="PF19278"/>
    </source>
</evidence>
<gene>
    <name evidence="6" type="ORF">M427DRAFT_105271</name>
</gene>
<evidence type="ECO:0000313" key="7">
    <source>
        <dbReference type="Proteomes" id="UP000070544"/>
    </source>
</evidence>
<dbReference type="GO" id="GO:0005829">
    <property type="term" value="C:cytosol"/>
    <property type="evidence" value="ECO:0007669"/>
    <property type="project" value="TreeGrafter"/>
</dbReference>
<feature type="domain" description="Hydantoinase A/oxoprolinase" evidence="2">
    <location>
        <begin position="246"/>
        <end position="546"/>
    </location>
</feature>
<dbReference type="Pfam" id="PF01968">
    <property type="entry name" value="Hydantoinase_A"/>
    <property type="match status" value="1"/>
</dbReference>
<evidence type="ECO:0000259" key="2">
    <source>
        <dbReference type="Pfam" id="PF01968"/>
    </source>
</evidence>
<dbReference type="InterPro" id="IPR003692">
    <property type="entry name" value="Hydantoinase_B"/>
</dbReference>
<dbReference type="OrthoDB" id="3643at2759"/>
<evidence type="ECO:0000256" key="1">
    <source>
        <dbReference type="ARBA" id="ARBA00010403"/>
    </source>
</evidence>
<dbReference type="InterPro" id="IPR002821">
    <property type="entry name" value="Hydantoinase_A"/>
</dbReference>
<organism evidence="6 7">
    <name type="scientific">Gonapodya prolifera (strain JEL478)</name>
    <name type="common">Monoblepharis prolifera</name>
    <dbReference type="NCBI Taxonomy" id="1344416"/>
    <lineage>
        <taxon>Eukaryota</taxon>
        <taxon>Fungi</taxon>
        <taxon>Fungi incertae sedis</taxon>
        <taxon>Chytridiomycota</taxon>
        <taxon>Chytridiomycota incertae sedis</taxon>
        <taxon>Monoblepharidomycetes</taxon>
        <taxon>Monoblepharidales</taxon>
        <taxon>Gonapodyaceae</taxon>
        <taxon>Gonapodya</taxon>
    </lineage>
</organism>
<sequence>MTKKRGIRICIDRGGTFTDCIGFVPDENEPSGYRHIVLKLLSVDPAYPDAPREGIRRILELATGKPHPRDVPVDTSNIESIRMGTTVATNALLERNGEPCALVITKGFKDLLHIGTQSRPAIFDLKVRVPDVLFREVLEVDERVTLVGYSCSPLGKSDGRPKHDGTFVQGVTNEWVHVLKAPEVDVVRKDLQDVFDRGIRSLAIVFMHAYTFPEHERTVAALAKEIGFDNVTLSSAISPMIKIVPRGTSSTVDAYLTPPIHQYIKGFFSGFDEGISDPTKVRIEFMQSDGGLTSVRDFSGFKAILSGPAGGVVGYARTSYDDLEGSPVIGFDMGGTSTDVSRYAGCYEHVFETTTAGVLIQAPQLDISTVAAGGGSRLFFRDGIFVVGPESASAHPGPACYRKGGPLAVTDANLFLGRLIPEFFPKIFGPSENEPLDIEATKTRFSELSLEVNAFRKQNGLAEATLDEVAHGFISVATEAMCRPIRALTQAKGYGTSAHVLACFGGAGAQHACAVAKSLGIKRILINRYAAILSAYGLSLADVVHEEQEPSQTLFSVERLSHIQARCAALVQKCFTKLEQAGFNGKEVEVQVFLHMRYTDTDNSLMILKPKNSWAFDDAFIKQYNTEFGFTLNRPIIVDDIRVRGIGRELLTQPASVYDCLAHVTLHVATEPTTVSSVYWERLGRVDTPVFELSKLSPGHVVEGPAIVLEPNSSIVVESGCRAIVTDNMVVIEVGEQEKEAFDTRLDPVRLSIFSHRFMSIAEQMGHTLQRTSVSTNMKERLDFSCALFGADGGLVSNAPHIPVHLGSMQEAVKYQINFWGDNLSEGDVLVSNHPKAGGSHLPDITVITPVFESGKVVFFTASRGHHADIGGLEPGSLPPFSKELFQEGAAIRSFKLVENGQFQEAGIVKLLVEEPAKNPGCSGTRTLKDNLSDLKAQVSANQRGINLVKALISEYGLEVVQSYMAYIRQNAELAVRNLLVDVYSKHGGLLIADDSMDDGSPIKLTVKIDPESRSAIFDFTGTGQEVYGNMNAPRAITYSATLYCLRALVAKDIPLNQGCLAPITFIIPPGSILDPSESAAVVGGNVLTSQRLVDVILRAFSACAASQGCMNNLTFGTQESVVGLGNGWGYYETIAGGAGAGPTWHGRSGVHTHMTNTRITDPEILERRYPVLLREFGLRASSGGQGRYSGGDGVVRDIKFLEPVQVSILSERRVVAPYGLEGGENGKCGRNTWIRKNGATEQWRNLGGKNTILVEKGDRLRIETPGGGGKSCCFFASSFSVLTNVYPGYGTLSTAPEGGEKSGTSIQPAKAGGSLLQRVVMQNSA</sequence>
<reference evidence="6 7" key="1">
    <citation type="journal article" date="2015" name="Genome Biol. Evol.">
        <title>Phylogenomic analyses indicate that early fungi evolved digesting cell walls of algal ancestors of land plants.</title>
        <authorList>
            <person name="Chang Y."/>
            <person name="Wang S."/>
            <person name="Sekimoto S."/>
            <person name="Aerts A.L."/>
            <person name="Choi C."/>
            <person name="Clum A."/>
            <person name="LaButti K.M."/>
            <person name="Lindquist E.A."/>
            <person name="Yee Ngan C."/>
            <person name="Ohm R.A."/>
            <person name="Salamov A.A."/>
            <person name="Grigoriev I.V."/>
            <person name="Spatafora J.W."/>
            <person name="Berbee M.L."/>
        </authorList>
    </citation>
    <scope>NUCLEOTIDE SEQUENCE [LARGE SCALE GENOMIC DNA]</scope>
    <source>
        <strain evidence="6 7">JEL478</strain>
    </source>
</reference>
<dbReference type="EMBL" id="KQ965861">
    <property type="protein sequence ID" value="KXS09479.1"/>
    <property type="molecule type" value="Genomic_DNA"/>
</dbReference>
<dbReference type="Pfam" id="PF05378">
    <property type="entry name" value="Hydant_A_N"/>
    <property type="match status" value="1"/>
</dbReference>
<evidence type="ECO:0000313" key="6">
    <source>
        <dbReference type="EMBL" id="KXS09479.1"/>
    </source>
</evidence>
<feature type="domain" description="Acetophenone carboxylase-like C-terminal" evidence="5">
    <location>
        <begin position="678"/>
        <end position="726"/>
    </location>
</feature>
<dbReference type="InterPro" id="IPR049517">
    <property type="entry name" value="ACX-like_C"/>
</dbReference>
<evidence type="ECO:0008006" key="8">
    <source>
        <dbReference type="Google" id="ProtNLM"/>
    </source>
</evidence>
<proteinExistence type="inferred from homology"/>
<dbReference type="GO" id="GO:0017168">
    <property type="term" value="F:5-oxoprolinase (ATP-hydrolyzing) activity"/>
    <property type="evidence" value="ECO:0007669"/>
    <property type="project" value="TreeGrafter"/>
</dbReference>
<keyword evidence="7" id="KW-1185">Reference proteome</keyword>
<accession>A0A138ZYB1</accession>
<name>A0A138ZYB1_GONPJ</name>
<evidence type="ECO:0000259" key="3">
    <source>
        <dbReference type="Pfam" id="PF02538"/>
    </source>
</evidence>
<dbReference type="InterPro" id="IPR008040">
    <property type="entry name" value="Hydant_A_N"/>
</dbReference>
<dbReference type="Pfam" id="PF02538">
    <property type="entry name" value="Hydantoinase_B"/>
    <property type="match status" value="1"/>
</dbReference>
<dbReference type="Proteomes" id="UP000070544">
    <property type="component" value="Unassembled WGS sequence"/>
</dbReference>
<comment type="similarity">
    <text evidence="1">Belongs to the oxoprolinase family.</text>
</comment>
<dbReference type="PANTHER" id="PTHR11365">
    <property type="entry name" value="5-OXOPROLINASE RELATED"/>
    <property type="match status" value="1"/>
</dbReference>
<feature type="domain" description="Hydantoinase/oxoprolinase N-terminal" evidence="4">
    <location>
        <begin position="8"/>
        <end position="227"/>
    </location>
</feature>
<feature type="domain" description="Hydantoinase B/oxoprolinase" evidence="3">
    <location>
        <begin position="747"/>
        <end position="1270"/>
    </location>
</feature>
<protein>
    <recommendedName>
        <fullName evidence="8">5-oxoprolinase</fullName>
    </recommendedName>
</protein>
<dbReference type="GO" id="GO:0006749">
    <property type="term" value="P:glutathione metabolic process"/>
    <property type="evidence" value="ECO:0007669"/>
    <property type="project" value="TreeGrafter"/>
</dbReference>
<dbReference type="STRING" id="1344416.A0A138ZYB1"/>
<evidence type="ECO:0000259" key="4">
    <source>
        <dbReference type="Pfam" id="PF05378"/>
    </source>
</evidence>
<dbReference type="Pfam" id="PF19278">
    <property type="entry name" value="Hydant_A_C"/>
    <property type="match status" value="1"/>
</dbReference>
<dbReference type="OMA" id="TDCNVML"/>
<dbReference type="InterPro" id="IPR045079">
    <property type="entry name" value="Oxoprolinase-like"/>
</dbReference>